<accession>A0A5B7HDS6</accession>
<evidence type="ECO:0000256" key="1">
    <source>
        <dbReference type="SAM" id="Phobius"/>
    </source>
</evidence>
<keyword evidence="3" id="KW-1185">Reference proteome</keyword>
<keyword evidence="1" id="KW-0812">Transmembrane</keyword>
<name>A0A5B7HDS6_PORTR</name>
<keyword evidence="1" id="KW-0472">Membrane</keyword>
<evidence type="ECO:0000313" key="3">
    <source>
        <dbReference type="Proteomes" id="UP000324222"/>
    </source>
</evidence>
<dbReference type="AlphaFoldDB" id="A0A5B7HDS6"/>
<dbReference type="Proteomes" id="UP000324222">
    <property type="component" value="Unassembled WGS sequence"/>
</dbReference>
<protein>
    <submittedName>
        <fullName evidence="2">Uncharacterized protein</fullName>
    </submittedName>
</protein>
<sequence length="71" mass="7494">MRQCFLACQVRRARALACRTLGRVRVMGAVGCCGGLGVVGAVLSEAPVPSHRHAGSRLTLFQGKGRQTGEQ</sequence>
<organism evidence="2 3">
    <name type="scientific">Portunus trituberculatus</name>
    <name type="common">Swimming crab</name>
    <name type="synonym">Neptunus trituberculatus</name>
    <dbReference type="NCBI Taxonomy" id="210409"/>
    <lineage>
        <taxon>Eukaryota</taxon>
        <taxon>Metazoa</taxon>
        <taxon>Ecdysozoa</taxon>
        <taxon>Arthropoda</taxon>
        <taxon>Crustacea</taxon>
        <taxon>Multicrustacea</taxon>
        <taxon>Malacostraca</taxon>
        <taxon>Eumalacostraca</taxon>
        <taxon>Eucarida</taxon>
        <taxon>Decapoda</taxon>
        <taxon>Pleocyemata</taxon>
        <taxon>Brachyura</taxon>
        <taxon>Eubrachyura</taxon>
        <taxon>Portunoidea</taxon>
        <taxon>Portunidae</taxon>
        <taxon>Portuninae</taxon>
        <taxon>Portunus</taxon>
    </lineage>
</organism>
<keyword evidence="1" id="KW-1133">Transmembrane helix</keyword>
<feature type="transmembrane region" description="Helical" evidence="1">
    <location>
        <begin position="25"/>
        <end position="43"/>
    </location>
</feature>
<evidence type="ECO:0000313" key="2">
    <source>
        <dbReference type="EMBL" id="MPC68146.1"/>
    </source>
</evidence>
<reference evidence="2 3" key="1">
    <citation type="submission" date="2019-05" db="EMBL/GenBank/DDBJ databases">
        <title>Another draft genome of Portunus trituberculatus and its Hox gene families provides insights of decapod evolution.</title>
        <authorList>
            <person name="Jeong J.-H."/>
            <person name="Song I."/>
            <person name="Kim S."/>
            <person name="Choi T."/>
            <person name="Kim D."/>
            <person name="Ryu S."/>
            <person name="Kim W."/>
        </authorList>
    </citation>
    <scope>NUCLEOTIDE SEQUENCE [LARGE SCALE GENOMIC DNA]</scope>
    <source>
        <tissue evidence="2">Muscle</tissue>
    </source>
</reference>
<dbReference type="EMBL" id="VSRR010027374">
    <property type="protein sequence ID" value="MPC68146.1"/>
    <property type="molecule type" value="Genomic_DNA"/>
</dbReference>
<gene>
    <name evidence="2" type="ORF">E2C01_062343</name>
</gene>
<comment type="caution">
    <text evidence="2">The sequence shown here is derived from an EMBL/GenBank/DDBJ whole genome shotgun (WGS) entry which is preliminary data.</text>
</comment>
<proteinExistence type="predicted"/>